<reference evidence="1 2" key="1">
    <citation type="journal article" date="2015" name="Nature">
        <title>rRNA introns, odd ribosomes, and small enigmatic genomes across a large radiation of phyla.</title>
        <authorList>
            <person name="Brown C.T."/>
            <person name="Hug L.A."/>
            <person name="Thomas B.C."/>
            <person name="Sharon I."/>
            <person name="Castelle C.J."/>
            <person name="Singh A."/>
            <person name="Wilkins M.J."/>
            <person name="Williams K.H."/>
            <person name="Banfield J.F."/>
        </authorList>
    </citation>
    <scope>NUCLEOTIDE SEQUENCE [LARGE SCALE GENOMIC DNA]</scope>
</reference>
<dbReference type="EMBL" id="LBUT01000015">
    <property type="protein sequence ID" value="KKQ69574.1"/>
    <property type="molecule type" value="Genomic_DNA"/>
</dbReference>
<organism evidence="1 2">
    <name type="scientific">Candidatus Shapirobacteria bacterium GW2011_GWE2_38_30</name>
    <dbReference type="NCBI Taxonomy" id="1618490"/>
    <lineage>
        <taxon>Bacteria</taxon>
        <taxon>Candidatus Shapironibacteriota</taxon>
    </lineage>
</organism>
<protein>
    <recommendedName>
        <fullName evidence="3">Peptidase MA-like domain-containing protein</fullName>
    </recommendedName>
</protein>
<name>A0A0G0M797_9BACT</name>
<dbReference type="Proteomes" id="UP000034406">
    <property type="component" value="Unassembled WGS sequence"/>
</dbReference>
<sequence>MDHYSLQVLPINKHYQDTIDQAVMEFEKYFEVKLKHKICLIFLNSRQEFDDIVGRKTQPFETAFSIYNLTFLMSEKVYNQESNKKFDLQKNLLTLRHEICHKYFQTITRRSQPVWLNEGISIYLSGQLTNYKKVGKLSNFLLFESTNFIDGKDVYQESGFVVEKLVTKFGKEKLLDLLKSIRKTSDNSQFPKVFNKIYGFELNYDNINNL</sequence>
<evidence type="ECO:0000313" key="2">
    <source>
        <dbReference type="Proteomes" id="UP000034406"/>
    </source>
</evidence>
<gene>
    <name evidence="1" type="ORF">US90_C0015G0017</name>
</gene>
<dbReference type="AlphaFoldDB" id="A0A0G0M797"/>
<evidence type="ECO:0008006" key="3">
    <source>
        <dbReference type="Google" id="ProtNLM"/>
    </source>
</evidence>
<comment type="caution">
    <text evidence="1">The sequence shown here is derived from an EMBL/GenBank/DDBJ whole genome shotgun (WGS) entry which is preliminary data.</text>
</comment>
<accession>A0A0G0M797</accession>
<evidence type="ECO:0000313" key="1">
    <source>
        <dbReference type="EMBL" id="KKQ69574.1"/>
    </source>
</evidence>
<dbReference type="STRING" id="1618490.US90_C0015G0017"/>
<proteinExistence type="predicted"/>